<dbReference type="CDD" id="cd00130">
    <property type="entry name" value="PAS"/>
    <property type="match status" value="1"/>
</dbReference>
<dbReference type="GO" id="GO:0005667">
    <property type="term" value="C:transcription regulator complex"/>
    <property type="evidence" value="ECO:0007669"/>
    <property type="project" value="InterPro"/>
</dbReference>
<evidence type="ECO:0000256" key="3">
    <source>
        <dbReference type="ARBA" id="ARBA00023125"/>
    </source>
</evidence>
<dbReference type="Gene3D" id="3.30.450.20">
    <property type="entry name" value="PAS domain"/>
    <property type="match status" value="1"/>
</dbReference>
<dbReference type="GO" id="GO:0005737">
    <property type="term" value="C:cytoplasm"/>
    <property type="evidence" value="ECO:0007669"/>
    <property type="project" value="InterPro"/>
</dbReference>
<keyword evidence="1" id="KW-0677">Repeat</keyword>
<dbReference type="NCBIfam" id="TIGR00229">
    <property type="entry name" value="sensory_box"/>
    <property type="match status" value="1"/>
</dbReference>
<keyword evidence="8" id="KW-1185">Reference proteome</keyword>
<dbReference type="SMART" id="SM00091">
    <property type="entry name" value="PAS"/>
    <property type="match status" value="1"/>
</dbReference>
<name>A0A7D9DW13_PARCT</name>
<dbReference type="SMART" id="SM00353">
    <property type="entry name" value="HLH"/>
    <property type="match status" value="1"/>
</dbReference>
<dbReference type="InterPro" id="IPR050933">
    <property type="entry name" value="Circadian_TF"/>
</dbReference>
<keyword evidence="4" id="KW-0804">Transcription</keyword>
<evidence type="ECO:0000256" key="4">
    <source>
        <dbReference type="ARBA" id="ARBA00023163"/>
    </source>
</evidence>
<evidence type="ECO:0000256" key="2">
    <source>
        <dbReference type="ARBA" id="ARBA00023015"/>
    </source>
</evidence>
<proteinExistence type="predicted"/>
<evidence type="ECO:0000313" key="8">
    <source>
        <dbReference type="Proteomes" id="UP001152795"/>
    </source>
</evidence>
<feature type="non-terminal residue" evidence="7">
    <location>
        <position position="261"/>
    </location>
</feature>
<feature type="compositionally biased region" description="Basic and acidic residues" evidence="6">
    <location>
        <begin position="1"/>
        <end position="20"/>
    </location>
</feature>
<accession>A0A7D9DW13</accession>
<dbReference type="Proteomes" id="UP001152795">
    <property type="component" value="Unassembled WGS sequence"/>
</dbReference>
<keyword evidence="2" id="KW-0805">Transcription regulation</keyword>
<dbReference type="GO" id="GO:0003677">
    <property type="term" value="F:DNA binding"/>
    <property type="evidence" value="ECO:0007669"/>
    <property type="project" value="UniProtKB-KW"/>
</dbReference>
<dbReference type="PROSITE" id="PS50112">
    <property type="entry name" value="PAS"/>
    <property type="match status" value="1"/>
</dbReference>
<comment type="caution">
    <text evidence="7">The sequence shown here is derived from an EMBL/GenBank/DDBJ whole genome shotgun (WGS) entry which is preliminary data.</text>
</comment>
<organism evidence="7 8">
    <name type="scientific">Paramuricea clavata</name>
    <name type="common">Red gorgonian</name>
    <name type="synonym">Violescent sea-whip</name>
    <dbReference type="NCBI Taxonomy" id="317549"/>
    <lineage>
        <taxon>Eukaryota</taxon>
        <taxon>Metazoa</taxon>
        <taxon>Cnidaria</taxon>
        <taxon>Anthozoa</taxon>
        <taxon>Octocorallia</taxon>
        <taxon>Malacalcyonacea</taxon>
        <taxon>Plexauridae</taxon>
        <taxon>Paramuricea</taxon>
    </lineage>
</organism>
<gene>
    <name evidence="7" type="ORF">PACLA_8A024296</name>
</gene>
<keyword evidence="5" id="KW-0539">Nucleus</keyword>
<dbReference type="InterPro" id="IPR001067">
    <property type="entry name" value="Nuc_translocat"/>
</dbReference>
<evidence type="ECO:0000256" key="5">
    <source>
        <dbReference type="ARBA" id="ARBA00023242"/>
    </source>
</evidence>
<sequence>MRKIEDQMEDVLSEKAEKGSKANGNRASRNKSEKDRRDKVNAFINELAGLVPGCSPQSKKLDKASILKNTVDFMKVHNDLTVSITCRDTTSCLNSNELGQLMLEGYHAFLFVISLSGSFKFLSESVYDLLGCTKDELVEKSIFDYIYPEDKFILMKQISQDIRTDIVKHSERYFVQGKGTFNVLEELKRLSFKKSVGLIRQLLEIESASENAYNLNEKNPLNPLQRDIVMDGQIGENGNLTACEFLGNCPIGVEVVGASDS</sequence>
<dbReference type="InterPro" id="IPR011598">
    <property type="entry name" value="bHLH_dom"/>
</dbReference>
<dbReference type="PROSITE" id="PS50888">
    <property type="entry name" value="BHLH"/>
    <property type="match status" value="1"/>
</dbReference>
<dbReference type="EMBL" id="CACRXK020002522">
    <property type="protein sequence ID" value="CAB3994731.1"/>
    <property type="molecule type" value="Genomic_DNA"/>
</dbReference>
<dbReference type="OrthoDB" id="7788762at2759"/>
<reference evidence="7" key="1">
    <citation type="submission" date="2020-04" db="EMBL/GenBank/DDBJ databases">
        <authorList>
            <person name="Alioto T."/>
            <person name="Alioto T."/>
            <person name="Gomez Garrido J."/>
        </authorList>
    </citation>
    <scope>NUCLEOTIDE SEQUENCE</scope>
    <source>
        <strain evidence="7">A484AB</strain>
    </source>
</reference>
<dbReference type="SUPFAM" id="SSF55785">
    <property type="entry name" value="PYP-like sensor domain (PAS domain)"/>
    <property type="match status" value="1"/>
</dbReference>
<dbReference type="Gene3D" id="4.10.280.10">
    <property type="entry name" value="Helix-loop-helix DNA-binding domain"/>
    <property type="match status" value="1"/>
</dbReference>
<dbReference type="GO" id="GO:0005634">
    <property type="term" value="C:nucleus"/>
    <property type="evidence" value="ECO:0007669"/>
    <property type="project" value="InterPro"/>
</dbReference>
<protein>
    <submittedName>
        <fullName evidence="7">Circadian locomoter output cycles kaput-like isoform X1</fullName>
    </submittedName>
</protein>
<evidence type="ECO:0000256" key="6">
    <source>
        <dbReference type="SAM" id="MobiDB-lite"/>
    </source>
</evidence>
<dbReference type="InterPro" id="IPR000014">
    <property type="entry name" value="PAS"/>
</dbReference>
<dbReference type="InterPro" id="IPR035965">
    <property type="entry name" value="PAS-like_dom_sf"/>
</dbReference>
<dbReference type="Pfam" id="PF00010">
    <property type="entry name" value="HLH"/>
    <property type="match status" value="1"/>
</dbReference>
<dbReference type="GO" id="GO:0003700">
    <property type="term" value="F:DNA-binding transcription factor activity"/>
    <property type="evidence" value="ECO:0007669"/>
    <property type="project" value="InterPro"/>
</dbReference>
<dbReference type="AlphaFoldDB" id="A0A7D9DW13"/>
<evidence type="ECO:0000313" key="7">
    <source>
        <dbReference type="EMBL" id="CAB3994731.1"/>
    </source>
</evidence>
<keyword evidence="3" id="KW-0238">DNA-binding</keyword>
<dbReference type="SUPFAM" id="SSF47459">
    <property type="entry name" value="HLH, helix-loop-helix DNA-binding domain"/>
    <property type="match status" value="1"/>
</dbReference>
<dbReference type="GO" id="GO:0046983">
    <property type="term" value="F:protein dimerization activity"/>
    <property type="evidence" value="ECO:0007669"/>
    <property type="project" value="InterPro"/>
</dbReference>
<feature type="region of interest" description="Disordered" evidence="6">
    <location>
        <begin position="1"/>
        <end position="36"/>
    </location>
</feature>
<dbReference type="PRINTS" id="PR00785">
    <property type="entry name" value="NCTRNSLOCATR"/>
</dbReference>
<evidence type="ECO:0000256" key="1">
    <source>
        <dbReference type="ARBA" id="ARBA00022737"/>
    </source>
</evidence>
<dbReference type="PANTHER" id="PTHR23042">
    <property type="entry name" value="CIRCADIAN PROTEIN CLOCK/ARNT/BMAL/PAS"/>
    <property type="match status" value="1"/>
</dbReference>
<dbReference type="InterPro" id="IPR036638">
    <property type="entry name" value="HLH_DNA-bd_sf"/>
</dbReference>